<dbReference type="Proteomes" id="UP000270094">
    <property type="component" value="Unassembled WGS sequence"/>
</dbReference>
<gene>
    <name evidence="2" type="ORF">SVUK_LOCUS7213</name>
</gene>
<evidence type="ECO:0000259" key="1">
    <source>
        <dbReference type="Pfam" id="PF24680"/>
    </source>
</evidence>
<sequence>MISDSRNLHSDPDRQYRIVAKFERKYPGRGKDPTHIAFLPRITCLDNSNVFAAYFENYYPAKVVSAYGCNGYVVKYLSDNVVKNAPFEAIAPLRWIAVADKCLVDGVPGVIAGVPDDLDNGLFTVSLSHQNGNKGKTKL</sequence>
<proteinExistence type="predicted"/>
<dbReference type="Pfam" id="PF24680">
    <property type="entry name" value="SH3_Hsr9"/>
    <property type="match status" value="1"/>
</dbReference>
<dbReference type="AlphaFoldDB" id="A0A3P7KNG8"/>
<dbReference type="OrthoDB" id="5846691at2759"/>
<dbReference type="InterPro" id="IPR056492">
    <property type="entry name" value="SH3_Hsr9"/>
</dbReference>
<keyword evidence="3" id="KW-1185">Reference proteome</keyword>
<evidence type="ECO:0000313" key="2">
    <source>
        <dbReference type="EMBL" id="VDM72215.1"/>
    </source>
</evidence>
<organism evidence="2 3">
    <name type="scientific">Strongylus vulgaris</name>
    <name type="common">Blood worm</name>
    <dbReference type="NCBI Taxonomy" id="40348"/>
    <lineage>
        <taxon>Eukaryota</taxon>
        <taxon>Metazoa</taxon>
        <taxon>Ecdysozoa</taxon>
        <taxon>Nematoda</taxon>
        <taxon>Chromadorea</taxon>
        <taxon>Rhabditida</taxon>
        <taxon>Rhabditina</taxon>
        <taxon>Rhabditomorpha</taxon>
        <taxon>Strongyloidea</taxon>
        <taxon>Strongylidae</taxon>
        <taxon>Strongylus</taxon>
    </lineage>
</organism>
<dbReference type="EMBL" id="UYYB01024269">
    <property type="protein sequence ID" value="VDM72215.1"/>
    <property type="molecule type" value="Genomic_DNA"/>
</dbReference>
<feature type="domain" description="Hsr-9 Tudor" evidence="1">
    <location>
        <begin position="50"/>
        <end position="104"/>
    </location>
</feature>
<reference evidence="2 3" key="1">
    <citation type="submission" date="2018-11" db="EMBL/GenBank/DDBJ databases">
        <authorList>
            <consortium name="Pathogen Informatics"/>
        </authorList>
    </citation>
    <scope>NUCLEOTIDE SEQUENCE [LARGE SCALE GENOMIC DNA]</scope>
</reference>
<name>A0A3P7KNG8_STRVU</name>
<accession>A0A3P7KNG8</accession>
<protein>
    <recommendedName>
        <fullName evidence="1">Hsr-9 Tudor domain-containing protein</fullName>
    </recommendedName>
</protein>
<evidence type="ECO:0000313" key="3">
    <source>
        <dbReference type="Proteomes" id="UP000270094"/>
    </source>
</evidence>